<reference evidence="1 2" key="1">
    <citation type="submission" date="2019-04" db="EMBL/GenBank/DDBJ databases">
        <authorList>
            <person name="Jiang L."/>
        </authorList>
    </citation>
    <scope>NUCLEOTIDE SEQUENCE [LARGE SCALE GENOMIC DNA]</scope>
    <source>
        <strain evidence="1 2">YIM 131853</strain>
    </source>
</reference>
<dbReference type="Proteomes" id="UP000309133">
    <property type="component" value="Unassembled WGS sequence"/>
</dbReference>
<gene>
    <name evidence="1" type="ORF">E6C64_05295</name>
</gene>
<evidence type="ECO:0000313" key="2">
    <source>
        <dbReference type="Proteomes" id="UP000309133"/>
    </source>
</evidence>
<dbReference type="SFLD" id="SFLDS00003">
    <property type="entry name" value="Haloacid_Dehalogenase"/>
    <property type="match status" value="1"/>
</dbReference>
<dbReference type="AlphaFoldDB" id="A0A4V3WTD4"/>
<dbReference type="PANTHER" id="PTHR43611:SF3">
    <property type="entry name" value="FLAVIN MONONUCLEOTIDE HYDROLASE 1, CHLOROPLATIC"/>
    <property type="match status" value="1"/>
</dbReference>
<dbReference type="NCBIfam" id="TIGR01509">
    <property type="entry name" value="HAD-SF-IA-v3"/>
    <property type="match status" value="1"/>
</dbReference>
<dbReference type="Gene3D" id="1.10.150.240">
    <property type="entry name" value="Putative phosphatase, domain 2"/>
    <property type="match status" value="1"/>
</dbReference>
<evidence type="ECO:0000313" key="1">
    <source>
        <dbReference type="EMBL" id="THG31497.1"/>
    </source>
</evidence>
<dbReference type="InterPro" id="IPR023198">
    <property type="entry name" value="PGP-like_dom2"/>
</dbReference>
<dbReference type="SFLD" id="SFLDG01129">
    <property type="entry name" value="C1.5:_HAD__Beta-PGM__Phosphata"/>
    <property type="match status" value="1"/>
</dbReference>
<dbReference type="EMBL" id="SSSM01000003">
    <property type="protein sequence ID" value="THG31497.1"/>
    <property type="molecule type" value="Genomic_DNA"/>
</dbReference>
<dbReference type="Gene3D" id="3.40.50.1000">
    <property type="entry name" value="HAD superfamily/HAD-like"/>
    <property type="match status" value="1"/>
</dbReference>
<comment type="caution">
    <text evidence="1">The sequence shown here is derived from an EMBL/GenBank/DDBJ whole genome shotgun (WGS) entry which is preliminary data.</text>
</comment>
<dbReference type="SUPFAM" id="SSF56784">
    <property type="entry name" value="HAD-like"/>
    <property type="match status" value="1"/>
</dbReference>
<dbReference type="PANTHER" id="PTHR43611">
    <property type="entry name" value="ALPHA-D-GLUCOSE 1-PHOSPHATE PHOSPHATASE"/>
    <property type="match status" value="1"/>
</dbReference>
<dbReference type="Pfam" id="PF00702">
    <property type="entry name" value="Hydrolase"/>
    <property type="match status" value="1"/>
</dbReference>
<organism evidence="1 2">
    <name type="scientific">Naasia lichenicola</name>
    <dbReference type="NCBI Taxonomy" id="2565933"/>
    <lineage>
        <taxon>Bacteria</taxon>
        <taxon>Bacillati</taxon>
        <taxon>Actinomycetota</taxon>
        <taxon>Actinomycetes</taxon>
        <taxon>Micrococcales</taxon>
        <taxon>Microbacteriaceae</taxon>
        <taxon>Naasia</taxon>
    </lineage>
</organism>
<name>A0A4V3WTD4_9MICO</name>
<keyword evidence="2" id="KW-1185">Reference proteome</keyword>
<dbReference type="RefSeq" id="WP_136426617.1">
    <property type="nucleotide sequence ID" value="NZ_SSSM01000003.1"/>
</dbReference>
<proteinExistence type="predicted"/>
<accession>A0A4V3WTD4</accession>
<sequence>MPQTAEPLYLFDFDHTLYAYDFRKRLPALAELGGSTEYHLAKTWWVAGYELRAENGEWPTAEEYLDQFAEVTGARLTLSEWTKARRASSTAIPGSIAALAAAAECGRVAVLSNNPSVFAAALPELAPDVVGIVGENVLVSACLGVRKPQALAFESALEHYRTRPADAFFVDDNRANVEGSERVGISGCWFQGDTDDLRRRVEAFAER</sequence>
<dbReference type="OrthoDB" id="9797415at2"/>
<dbReference type="InterPro" id="IPR036412">
    <property type="entry name" value="HAD-like_sf"/>
</dbReference>
<protein>
    <submittedName>
        <fullName evidence="1">HAD family phosphatase</fullName>
    </submittedName>
</protein>
<dbReference type="InterPro" id="IPR006439">
    <property type="entry name" value="HAD-SF_hydro_IA"/>
</dbReference>
<dbReference type="InterPro" id="IPR023214">
    <property type="entry name" value="HAD_sf"/>
</dbReference>